<dbReference type="RefSeq" id="WP_137733806.1">
    <property type="nucleotide sequence ID" value="NZ_BJCL01000008.1"/>
</dbReference>
<dbReference type="EMBL" id="BJCL01000008">
    <property type="protein sequence ID" value="GCL64067.1"/>
    <property type="molecule type" value="Genomic_DNA"/>
</dbReference>
<comment type="caution">
    <text evidence="9">The sequence shown here is derived from an EMBL/GenBank/DDBJ whole genome shotgun (WGS) entry which is preliminary data.</text>
</comment>
<dbReference type="Gene3D" id="3.50.50.60">
    <property type="entry name" value="FAD/NAD(P)-binding domain"/>
    <property type="match status" value="3"/>
</dbReference>
<keyword evidence="6" id="KW-0560">Oxidoreductase</keyword>
<dbReference type="SUPFAM" id="SSF51905">
    <property type="entry name" value="FAD/NAD(P)-binding domain"/>
    <property type="match status" value="3"/>
</dbReference>
<evidence type="ECO:0000256" key="7">
    <source>
        <dbReference type="ARBA" id="ARBA00023033"/>
    </source>
</evidence>
<dbReference type="GO" id="GO:0004497">
    <property type="term" value="F:monooxygenase activity"/>
    <property type="evidence" value="ECO:0007669"/>
    <property type="project" value="UniProtKB-KW"/>
</dbReference>
<accession>A0A480AVA7</accession>
<dbReference type="InterPro" id="IPR036188">
    <property type="entry name" value="FAD/NAD-bd_sf"/>
</dbReference>
<evidence type="ECO:0000256" key="5">
    <source>
        <dbReference type="ARBA" id="ARBA00022857"/>
    </source>
</evidence>
<protein>
    <submittedName>
        <fullName evidence="9">Steroid monooxygenase</fullName>
    </submittedName>
</protein>
<dbReference type="Gene3D" id="3.40.50.1820">
    <property type="entry name" value="alpha/beta hydrolase"/>
    <property type="match status" value="1"/>
</dbReference>
<evidence type="ECO:0000256" key="6">
    <source>
        <dbReference type="ARBA" id="ARBA00023002"/>
    </source>
</evidence>
<dbReference type="InterPro" id="IPR013094">
    <property type="entry name" value="AB_hydrolase_3"/>
</dbReference>
<dbReference type="AlphaFoldDB" id="A0A480AVA7"/>
<dbReference type="Pfam" id="PF13738">
    <property type="entry name" value="Pyr_redox_3"/>
    <property type="match status" value="1"/>
</dbReference>
<keyword evidence="10" id="KW-1185">Reference proteome</keyword>
<dbReference type="InterPro" id="IPR029058">
    <property type="entry name" value="AB_hydrolase_fold"/>
</dbReference>
<evidence type="ECO:0000259" key="8">
    <source>
        <dbReference type="Pfam" id="PF07859"/>
    </source>
</evidence>
<organism evidence="9 10">
    <name type="scientific">Pseudaquabacterium pictum</name>
    <dbReference type="NCBI Taxonomy" id="2315236"/>
    <lineage>
        <taxon>Bacteria</taxon>
        <taxon>Pseudomonadati</taxon>
        <taxon>Pseudomonadota</taxon>
        <taxon>Betaproteobacteria</taxon>
        <taxon>Burkholderiales</taxon>
        <taxon>Sphaerotilaceae</taxon>
        <taxon>Pseudaquabacterium</taxon>
    </lineage>
</organism>
<keyword evidence="4" id="KW-0274">FAD</keyword>
<proteinExistence type="inferred from homology"/>
<reference evidence="10" key="1">
    <citation type="submission" date="2019-03" db="EMBL/GenBank/DDBJ databases">
        <title>Aquabacterium pictum sp.nov., the first bacteriochlorophyll a-containing freshwater bacterium in the genus Aquabacterium of the class Betaproteobacteria.</title>
        <authorList>
            <person name="Hirose S."/>
            <person name="Tank M."/>
            <person name="Hara E."/>
            <person name="Tamaki H."/>
            <person name="Takaichi S."/>
            <person name="Haruta S."/>
            <person name="Hanada S."/>
        </authorList>
    </citation>
    <scope>NUCLEOTIDE SEQUENCE [LARGE SCALE GENOMIC DNA]</scope>
    <source>
        <strain evidence="10">W35</strain>
    </source>
</reference>
<keyword evidence="5" id="KW-0521">NADP</keyword>
<gene>
    <name evidence="9" type="ORF">AQPW35_31480</name>
</gene>
<evidence type="ECO:0000256" key="2">
    <source>
        <dbReference type="ARBA" id="ARBA00010139"/>
    </source>
</evidence>
<evidence type="ECO:0000256" key="3">
    <source>
        <dbReference type="ARBA" id="ARBA00022630"/>
    </source>
</evidence>
<comment type="similarity">
    <text evidence="2">Belongs to the FAD-binding monooxygenase family.</text>
</comment>
<keyword evidence="3" id="KW-0285">Flavoprotein</keyword>
<evidence type="ECO:0000256" key="1">
    <source>
        <dbReference type="ARBA" id="ARBA00001974"/>
    </source>
</evidence>
<dbReference type="OrthoDB" id="9766402at2"/>
<dbReference type="PANTHER" id="PTHR43098">
    <property type="entry name" value="L-ORNITHINE N(5)-MONOOXYGENASE-RELATED"/>
    <property type="match status" value="1"/>
</dbReference>
<dbReference type="SUPFAM" id="SSF53474">
    <property type="entry name" value="alpha/beta-Hydrolases"/>
    <property type="match status" value="1"/>
</dbReference>
<dbReference type="Proteomes" id="UP000301751">
    <property type="component" value="Unassembled WGS sequence"/>
</dbReference>
<comment type="cofactor">
    <cofactor evidence="1">
        <name>FAD</name>
        <dbReference type="ChEBI" id="CHEBI:57692"/>
    </cofactor>
</comment>
<evidence type="ECO:0000313" key="9">
    <source>
        <dbReference type="EMBL" id="GCL64067.1"/>
    </source>
</evidence>
<dbReference type="GO" id="GO:0016787">
    <property type="term" value="F:hydrolase activity"/>
    <property type="evidence" value="ECO:0007669"/>
    <property type="project" value="InterPro"/>
</dbReference>
<keyword evidence="7 9" id="KW-0503">Monooxygenase</keyword>
<dbReference type="InterPro" id="IPR050775">
    <property type="entry name" value="FAD-binding_Monooxygenases"/>
</dbReference>
<evidence type="ECO:0000256" key="4">
    <source>
        <dbReference type="ARBA" id="ARBA00022827"/>
    </source>
</evidence>
<name>A0A480AVA7_9BURK</name>
<dbReference type="Pfam" id="PF07859">
    <property type="entry name" value="Abhydrolase_3"/>
    <property type="match status" value="1"/>
</dbReference>
<feature type="domain" description="Alpha/beta hydrolase fold-3" evidence="8">
    <location>
        <begin position="632"/>
        <end position="838"/>
    </location>
</feature>
<dbReference type="PANTHER" id="PTHR43098:SF3">
    <property type="entry name" value="L-ORNITHINE N(5)-MONOOXYGENASE-RELATED"/>
    <property type="match status" value="1"/>
</dbReference>
<sequence>MADSSATAGGARAADVDVVVVGAGFAGLYLLHKLRGLGFRVQVLETADDVGGTWYWNRYPGARCDIPTTDYTYSFDPALETAWTWSEKYATQPEILRYAQFVADRYDLRRDIQFNTKVEAAHWDAAANRWRIRTSTDAKLSAQHLVMASGCLSVPKTPDIPGAGRFQGPVYSTGRWPHQGVDFTGQRVAVIGTGSSGIQSIPLIAEQAAQLTVFQRTPNYSIPAGNGPVAPERRAPLEANRDAYRLAAKWSRAGVPSEPTQIYGRYSPPDVHAERFEAAWKTGELIPILGVFADQILFPDSNAIVAGKVREKIRAVVHNPETAELLSPKDHHFGTKRPCLDTGYYQTYNRPNVRLVDLRRQPITSITETGIDVGGESMRFDAIVYATGFDAMTGAIVAVDITGRDGVTLKGKWAAGPITYLGLMSVGFPNFFMVTGPGSPSVLSNMMVSIEQHVDWISDCLVRLRSDGLSTIEPTPQAEAGWMQHSQDCAAITLFPSADSWYMGANVPGKPRVFLPYVGGVDAYRKACDEVVARGDLGLRRSGPAGERCNDGVVRQLQPDVGMVLDMLAAMNLPTFDSMPPEAARAFLAQLNAARPPGPAVGEVLDGSFPGAAGPLNYRLYRPATPGPHPVVLYYHGGGWVLGSADSDDPLLRDLCVRSGCLIVSVDYRHAPEACFPAAVDDAMAALRWVSANAESLGGAPGPVAVAGWSAGGNQAAVVCQLARDQGGPENPQIAGQLLLTPVTDGERSTASYRENAEGYVLTASLMQWFFDHYADEADRHDPRIAPLRAKSLAGLPPACIVTGQFDPLRDEGAAYARALEAAGNRVQHIAARGHTHTSLTMIDVVVSGEPVRAQMAAALRGFFARSTVAA</sequence>
<evidence type="ECO:0000313" key="10">
    <source>
        <dbReference type="Proteomes" id="UP000301751"/>
    </source>
</evidence>